<dbReference type="EMBL" id="VSSQ01059006">
    <property type="protein sequence ID" value="MPN12628.1"/>
    <property type="molecule type" value="Genomic_DNA"/>
</dbReference>
<name>A0A645FE00_9ZZZZ</name>
<accession>A0A645FE00</accession>
<reference evidence="1" key="1">
    <citation type="submission" date="2019-08" db="EMBL/GenBank/DDBJ databases">
        <authorList>
            <person name="Kucharzyk K."/>
            <person name="Murdoch R.W."/>
            <person name="Higgins S."/>
            <person name="Loffler F."/>
        </authorList>
    </citation>
    <scope>NUCLEOTIDE SEQUENCE</scope>
</reference>
<comment type="caution">
    <text evidence="1">The sequence shown here is derived from an EMBL/GenBank/DDBJ whole genome shotgun (WGS) entry which is preliminary data.</text>
</comment>
<sequence length="69" mass="7288">MLKTGIGELSLTLSNTTWGVFEAITAKFAPAEDNVVRALTNSVTRVSQSRAATKPSISFISILSMTISG</sequence>
<gene>
    <name evidence="1" type="ORF">SDC9_159946</name>
</gene>
<dbReference type="AlphaFoldDB" id="A0A645FE00"/>
<proteinExistence type="predicted"/>
<protein>
    <submittedName>
        <fullName evidence="1">Uncharacterized protein</fullName>
    </submittedName>
</protein>
<organism evidence="1">
    <name type="scientific">bioreactor metagenome</name>
    <dbReference type="NCBI Taxonomy" id="1076179"/>
    <lineage>
        <taxon>unclassified sequences</taxon>
        <taxon>metagenomes</taxon>
        <taxon>ecological metagenomes</taxon>
    </lineage>
</organism>
<evidence type="ECO:0000313" key="1">
    <source>
        <dbReference type="EMBL" id="MPN12628.1"/>
    </source>
</evidence>